<dbReference type="AlphaFoldDB" id="A0AAD6ZI70"/>
<dbReference type="SUPFAM" id="SSF51905">
    <property type="entry name" value="FAD/NAD(P)-binding domain"/>
    <property type="match status" value="1"/>
</dbReference>
<reference evidence="1" key="1">
    <citation type="submission" date="2023-03" db="EMBL/GenBank/DDBJ databases">
        <title>Massive genome expansion in bonnet fungi (Mycena s.s.) driven by repeated elements and novel gene families across ecological guilds.</title>
        <authorList>
            <consortium name="Lawrence Berkeley National Laboratory"/>
            <person name="Harder C.B."/>
            <person name="Miyauchi S."/>
            <person name="Viragh M."/>
            <person name="Kuo A."/>
            <person name="Thoen E."/>
            <person name="Andreopoulos B."/>
            <person name="Lu D."/>
            <person name="Skrede I."/>
            <person name="Drula E."/>
            <person name="Henrissat B."/>
            <person name="Morin E."/>
            <person name="Kohler A."/>
            <person name="Barry K."/>
            <person name="LaButti K."/>
            <person name="Morin E."/>
            <person name="Salamov A."/>
            <person name="Lipzen A."/>
            <person name="Mereny Z."/>
            <person name="Hegedus B."/>
            <person name="Baldrian P."/>
            <person name="Stursova M."/>
            <person name="Weitz H."/>
            <person name="Taylor A."/>
            <person name="Grigoriev I.V."/>
            <person name="Nagy L.G."/>
            <person name="Martin F."/>
            <person name="Kauserud H."/>
        </authorList>
    </citation>
    <scope>NUCLEOTIDE SEQUENCE</scope>
    <source>
        <strain evidence="1">CBHHK002</strain>
    </source>
</reference>
<gene>
    <name evidence="1" type="ORF">DFH08DRAFT_968836</name>
</gene>
<dbReference type="InterPro" id="IPR036188">
    <property type="entry name" value="FAD/NAD-bd_sf"/>
</dbReference>
<organism evidence="1 2">
    <name type="scientific">Mycena albidolilacea</name>
    <dbReference type="NCBI Taxonomy" id="1033008"/>
    <lineage>
        <taxon>Eukaryota</taxon>
        <taxon>Fungi</taxon>
        <taxon>Dikarya</taxon>
        <taxon>Basidiomycota</taxon>
        <taxon>Agaricomycotina</taxon>
        <taxon>Agaricomycetes</taxon>
        <taxon>Agaricomycetidae</taxon>
        <taxon>Agaricales</taxon>
        <taxon>Marasmiineae</taxon>
        <taxon>Mycenaceae</taxon>
        <taxon>Mycena</taxon>
    </lineage>
</organism>
<protein>
    <submittedName>
        <fullName evidence="1">Uncharacterized protein</fullName>
    </submittedName>
</protein>
<dbReference type="EMBL" id="JARIHO010000045">
    <property type="protein sequence ID" value="KAJ7323815.1"/>
    <property type="molecule type" value="Genomic_DNA"/>
</dbReference>
<keyword evidence="2" id="KW-1185">Reference proteome</keyword>
<evidence type="ECO:0000313" key="1">
    <source>
        <dbReference type="EMBL" id="KAJ7323815.1"/>
    </source>
</evidence>
<name>A0AAD6ZI70_9AGAR</name>
<accession>A0AAD6ZI70</accession>
<dbReference type="Gene3D" id="3.30.560.10">
    <property type="entry name" value="Glucose Oxidase, domain 3"/>
    <property type="match status" value="1"/>
</dbReference>
<comment type="caution">
    <text evidence="1">The sequence shown here is derived from an EMBL/GenBank/DDBJ whole genome shotgun (WGS) entry which is preliminary data.</text>
</comment>
<dbReference type="Proteomes" id="UP001218218">
    <property type="component" value="Unassembled WGS sequence"/>
</dbReference>
<sequence>MDPPPQVGLKESRLLPLTQQWKLPWWRVFHQRDDGLQTGPIFAGMKALEALGNPGWGWNDFLPFMQKSETIHPPDAEQRADGADYFAAVHGFEGPVGVSFTTPFVAPALQAAGVNTSEIIYNGGGRLSQRPPASNLASAASTDCALASPSSAT</sequence>
<evidence type="ECO:0000313" key="2">
    <source>
        <dbReference type="Proteomes" id="UP001218218"/>
    </source>
</evidence>
<proteinExistence type="predicted"/>